<comment type="caution">
    <text evidence="1">The sequence shown here is derived from an EMBL/GenBank/DDBJ whole genome shotgun (WGS) entry which is preliminary data.</text>
</comment>
<evidence type="ECO:0000313" key="2">
    <source>
        <dbReference type="Proteomes" id="UP001314170"/>
    </source>
</evidence>
<dbReference type="AlphaFoldDB" id="A0AAV1QPS4"/>
<proteinExistence type="predicted"/>
<organism evidence="1 2">
    <name type="scientific">Dovyalis caffra</name>
    <dbReference type="NCBI Taxonomy" id="77055"/>
    <lineage>
        <taxon>Eukaryota</taxon>
        <taxon>Viridiplantae</taxon>
        <taxon>Streptophyta</taxon>
        <taxon>Embryophyta</taxon>
        <taxon>Tracheophyta</taxon>
        <taxon>Spermatophyta</taxon>
        <taxon>Magnoliopsida</taxon>
        <taxon>eudicotyledons</taxon>
        <taxon>Gunneridae</taxon>
        <taxon>Pentapetalae</taxon>
        <taxon>rosids</taxon>
        <taxon>fabids</taxon>
        <taxon>Malpighiales</taxon>
        <taxon>Salicaceae</taxon>
        <taxon>Flacourtieae</taxon>
        <taxon>Dovyalis</taxon>
    </lineage>
</organism>
<keyword evidence="2" id="KW-1185">Reference proteome</keyword>
<dbReference type="Proteomes" id="UP001314170">
    <property type="component" value="Unassembled WGS sequence"/>
</dbReference>
<accession>A0AAV1QPS4</accession>
<evidence type="ECO:0000313" key="1">
    <source>
        <dbReference type="EMBL" id="CAK7322835.1"/>
    </source>
</evidence>
<dbReference type="EMBL" id="CAWUPB010000030">
    <property type="protein sequence ID" value="CAK7322835.1"/>
    <property type="molecule type" value="Genomic_DNA"/>
</dbReference>
<sequence>MVIPNPSKQAKLSIATTIQTPNPSCLSFAISSPPQSPKRKDQHVLVENGKWGQGIVEVLNEAKDAPSGPMCLDTRSWIFQLIVGSKILLDGLTTMSISFTTNEYPKWTRWD</sequence>
<protein>
    <submittedName>
        <fullName evidence="1">Uncharacterized protein</fullName>
    </submittedName>
</protein>
<gene>
    <name evidence="1" type="ORF">DCAF_LOCUS446</name>
</gene>
<reference evidence="1 2" key="1">
    <citation type="submission" date="2024-01" db="EMBL/GenBank/DDBJ databases">
        <authorList>
            <person name="Waweru B."/>
        </authorList>
    </citation>
    <scope>NUCLEOTIDE SEQUENCE [LARGE SCALE GENOMIC DNA]</scope>
</reference>
<name>A0AAV1QPS4_9ROSI</name>